<dbReference type="CDD" id="cd09205">
    <property type="entry name" value="PLDc_N_DEXD_b3"/>
    <property type="match status" value="1"/>
</dbReference>
<dbReference type="GO" id="GO:0016787">
    <property type="term" value="F:hydrolase activity"/>
    <property type="evidence" value="ECO:0007669"/>
    <property type="project" value="InterPro"/>
</dbReference>
<accession>A0A0H3J7J7</accession>
<keyword evidence="6" id="KW-1185">Reference proteome</keyword>
<dbReference type="Pfam" id="PF00271">
    <property type="entry name" value="Helicase_C"/>
    <property type="match status" value="1"/>
</dbReference>
<dbReference type="PATRIC" id="fig|1262449.3.peg.2365"/>
<dbReference type="RefSeq" id="WP_003445504.1">
    <property type="nucleotide sequence ID" value="NZ_ANZB01000007.1"/>
</dbReference>
<dbReference type="GO" id="GO:0005829">
    <property type="term" value="C:cytosol"/>
    <property type="evidence" value="ECO:0007669"/>
    <property type="project" value="TreeGrafter"/>
</dbReference>
<dbReference type="CDD" id="cd18032">
    <property type="entry name" value="DEXHc_RE_I_III_res"/>
    <property type="match status" value="1"/>
</dbReference>
<dbReference type="CDD" id="cd18799">
    <property type="entry name" value="SF2_C_EcoAI-like"/>
    <property type="match status" value="1"/>
</dbReference>
<name>A0A0H3J7J7_CLOPA</name>
<evidence type="ECO:0000313" key="4">
    <source>
        <dbReference type="EMBL" id="KRU10842.1"/>
    </source>
</evidence>
<dbReference type="AlphaFoldDB" id="A0A0H3J7J7"/>
<dbReference type="KEGG" id="cpat:CLPA_c30960"/>
<evidence type="ECO:0000313" key="3">
    <source>
        <dbReference type="EMBL" id="AJA53150.1"/>
    </source>
</evidence>
<dbReference type="EMBL" id="CP009268">
    <property type="protein sequence ID" value="AJA53150.1"/>
    <property type="molecule type" value="Genomic_DNA"/>
</dbReference>
<dbReference type="PANTHER" id="PTHR47396">
    <property type="entry name" value="TYPE I RESTRICTION ENZYME ECOKI R PROTEIN"/>
    <property type="match status" value="1"/>
</dbReference>
<reference evidence="3 6" key="1">
    <citation type="journal article" date="2015" name="Genome Announc.">
        <title>Complete Genome Sequence of the Nitrogen-Fixing and Solvent-Producing Clostridium pasteurianum DSM 525.</title>
        <authorList>
            <person name="Poehlein A."/>
            <person name="Grosse-Honebrink A."/>
            <person name="Zhang Y."/>
            <person name="Minton N.P."/>
            <person name="Daniel R."/>
        </authorList>
    </citation>
    <scope>NUCLEOTIDE SEQUENCE [LARGE SCALE GENOMIC DNA]</scope>
    <source>
        <strain evidence="3">DSM 525</strain>
        <strain evidence="6">DSM 525 / ATCC 6013</strain>
    </source>
</reference>
<evidence type="ECO:0000313" key="6">
    <source>
        <dbReference type="Proteomes" id="UP000030905"/>
    </source>
</evidence>
<dbReference type="EMBL" id="JPGY02000001">
    <property type="protein sequence ID" value="KRU10842.1"/>
    <property type="molecule type" value="Genomic_DNA"/>
</dbReference>
<evidence type="ECO:0000259" key="2">
    <source>
        <dbReference type="PROSITE" id="PS51194"/>
    </source>
</evidence>
<dbReference type="Pfam" id="PF13091">
    <property type="entry name" value="PLDc_2"/>
    <property type="match status" value="1"/>
</dbReference>
<dbReference type="KEGG" id="cpae:CPAST_c30960"/>
<dbReference type="PROSITE" id="PS51194">
    <property type="entry name" value="HELICASE_CTER"/>
    <property type="match status" value="1"/>
</dbReference>
<protein>
    <submittedName>
        <fullName evidence="3">51.5 kDa protein</fullName>
    </submittedName>
    <submittedName>
        <fullName evidence="4">Type III restriction protein res subunit</fullName>
    </submittedName>
</protein>
<dbReference type="SUPFAM" id="SSF52540">
    <property type="entry name" value="P-loop containing nucleoside triphosphate hydrolases"/>
    <property type="match status" value="1"/>
</dbReference>
<dbReference type="Gene3D" id="3.30.870.10">
    <property type="entry name" value="Endonuclease Chain A"/>
    <property type="match status" value="1"/>
</dbReference>
<dbReference type="Pfam" id="PF04851">
    <property type="entry name" value="ResIII"/>
    <property type="match status" value="1"/>
</dbReference>
<dbReference type="Proteomes" id="UP000028042">
    <property type="component" value="Unassembled WGS sequence"/>
</dbReference>
<dbReference type="eggNOG" id="COG3886">
    <property type="taxonomic scope" value="Bacteria"/>
</dbReference>
<dbReference type="GO" id="GO:0005524">
    <property type="term" value="F:ATP binding"/>
    <property type="evidence" value="ECO:0007669"/>
    <property type="project" value="InterPro"/>
</dbReference>
<dbReference type="SMART" id="SM00487">
    <property type="entry name" value="DEXDc"/>
    <property type="match status" value="1"/>
</dbReference>
<gene>
    <name evidence="3" type="ORF">CLPA_c30960</name>
    <name evidence="4" type="ORF">CP6013_00089</name>
</gene>
<dbReference type="SUPFAM" id="SSF56024">
    <property type="entry name" value="Phospholipase D/nuclease"/>
    <property type="match status" value="1"/>
</dbReference>
<feature type="domain" description="Helicase C-terminal" evidence="2">
    <location>
        <begin position="428"/>
        <end position="630"/>
    </location>
</feature>
<dbReference type="Gene3D" id="3.40.50.300">
    <property type="entry name" value="P-loop containing nucleotide triphosphate hydrolases"/>
    <property type="match status" value="2"/>
</dbReference>
<dbReference type="SMART" id="SM00490">
    <property type="entry name" value="HELICc"/>
    <property type="match status" value="1"/>
</dbReference>
<dbReference type="InterPro" id="IPR025202">
    <property type="entry name" value="PLD-like_dom"/>
</dbReference>
<dbReference type="GeneID" id="93075206"/>
<dbReference type="Proteomes" id="UP000030905">
    <property type="component" value="Chromosome"/>
</dbReference>
<dbReference type="InterPro" id="IPR027417">
    <property type="entry name" value="P-loop_NTPase"/>
</dbReference>
<evidence type="ECO:0000313" key="5">
    <source>
        <dbReference type="Proteomes" id="UP000028042"/>
    </source>
</evidence>
<dbReference type="PANTHER" id="PTHR47396:SF1">
    <property type="entry name" value="ATP-DEPENDENT HELICASE IRC3-RELATED"/>
    <property type="match status" value="1"/>
</dbReference>
<reference evidence="4" key="2">
    <citation type="submission" date="2015-10" db="EMBL/GenBank/DDBJ databases">
        <title>Improved Draft Genome Sequence of Clostridium pasteurianum Strain ATCC 6013 (DSM 525) Using a Hybrid Next-Generation Sequencing Approach.</title>
        <authorList>
            <person name="Pyne M.E."/>
            <person name="Utturkar S.M."/>
            <person name="Brown S.D."/>
            <person name="Moo-Young M."/>
            <person name="Chung D.A."/>
            <person name="Chou P.C."/>
        </authorList>
    </citation>
    <scope>NUCLEOTIDE SEQUENCE</scope>
    <source>
        <strain evidence="4">ATCC 6013</strain>
    </source>
</reference>
<evidence type="ECO:0000259" key="1">
    <source>
        <dbReference type="PROSITE" id="PS51192"/>
    </source>
</evidence>
<dbReference type="PROSITE" id="PS51192">
    <property type="entry name" value="HELICASE_ATP_BIND_1"/>
    <property type="match status" value="1"/>
</dbReference>
<dbReference type="eggNOG" id="COG1061">
    <property type="taxonomic scope" value="Bacteria"/>
</dbReference>
<proteinExistence type="predicted"/>
<dbReference type="InterPro" id="IPR050742">
    <property type="entry name" value="Helicase_Restrict-Modif_Enz"/>
</dbReference>
<organism evidence="3 6">
    <name type="scientific">Clostridium pasteurianum DSM 525 = ATCC 6013</name>
    <dbReference type="NCBI Taxonomy" id="1262449"/>
    <lineage>
        <taxon>Bacteria</taxon>
        <taxon>Bacillati</taxon>
        <taxon>Bacillota</taxon>
        <taxon>Clostridia</taxon>
        <taxon>Eubacteriales</taxon>
        <taxon>Clostridiaceae</taxon>
        <taxon>Clostridium</taxon>
    </lineage>
</organism>
<dbReference type="GO" id="GO:0003677">
    <property type="term" value="F:DNA binding"/>
    <property type="evidence" value="ECO:0007669"/>
    <property type="project" value="InterPro"/>
</dbReference>
<reference evidence="4 5" key="3">
    <citation type="journal article" name="Genome Announc.">
        <title>Improved Draft Genome Sequence of Clostridium pasteurianum Strain ATCC 6013 (DSM 525) Using a Hybrid Next-Generation Sequencing Approach.</title>
        <authorList>
            <person name="Pyne M.E."/>
            <person name="Utturkar S."/>
            <person name="Brown S.D."/>
            <person name="Moo-Young M."/>
            <person name="Chung D.A."/>
            <person name="Chou C.P."/>
        </authorList>
    </citation>
    <scope>NUCLEOTIDE SEQUENCE [LARGE SCALE GENOMIC DNA]</scope>
    <source>
        <strain evidence="4 5">ATCC 6013</strain>
    </source>
</reference>
<sequence>MGIKNEQLNEIAVDNLAIKEIESNKTNCITGDKDYLLDRLNEALNKAKRVDIIVAFLMESGVRLLEKDLKALADRNVPIRILTGKYLNITQPQALYLLKSIFGDKVDLRFYNIESRSFHPKAYMFEYEEDGDIFIGSSNISRSALTSGIEWNYRISKEDNNDDFNHYKAVFEDLFLNHADIIDEERMRKYSNEWKRPKLLVDVEKQEELIEKQEENKVLPIISPKGAQIEALYELNNSRIEGFDRGIVVAATGIGKTYLAAFDSKNFKRVLFVAHREEILTQAEASFKRVRGNISTGYFSGNRRNTNCDVVFATVQTLGQAKNLNNETFPRDYFDYIVIDEFHHAAAGNYQNIINYFKPKFLLGLTATPERMDNEDVFALCEDNVVYEVRLKQAINKGWLVPFRYYGIYDDTQYENIEYKNGKYNDKQLEEALMINKRRELILRHYNKYKSARALGFCSSRKHAEAMAEYFNKNGVSSCAAYSGEAGEYCTDRKEAVEMLKNGKIKVIFSVDMFNEGLDVPQMDLVMFLRPTQSPTVFLQQLGRGLRKYKDKKYLNVLDFIGNYKKANLIPFFLTGDPKNVVNRTKKGDIPEEEEYPDDCIVDFQLDIIEIFKRQAKANENIKDLVKEEYYRIKEDLKHRPSRLEMFTYIDDYVYNNIRNKGNLNIFNNYIKFLKDMGELNEEENKLIETKAFEFINAMEKTGMSKTYKMPLLLAFYNNGEMKLELNDEDIYDSFKTFYKKGSNAIDLLRDKSGKNFRNWTKKDYLKKAENPQNAFMNTAKDFFYKDNEYYCLTEDLKLYVNNEVFLKHFKDVIDFRTRKFYKERLEKKYEKLQ</sequence>
<feature type="domain" description="Helicase ATP-binding" evidence="1">
    <location>
        <begin position="237"/>
        <end position="387"/>
    </location>
</feature>
<dbReference type="InterPro" id="IPR006935">
    <property type="entry name" value="Helicase/UvrB_N"/>
</dbReference>
<dbReference type="InterPro" id="IPR014001">
    <property type="entry name" value="Helicase_ATP-bd"/>
</dbReference>
<dbReference type="InterPro" id="IPR001650">
    <property type="entry name" value="Helicase_C-like"/>
</dbReference>